<name>A0A0C9V0A8_SPHS4</name>
<proteinExistence type="predicted"/>
<sequence>MSSPIAQRQMLGACVTRQTCGSFPKSPSSTPMKAIQKNPHHKKGMTGAQRKAAGQIQITRQVWVDALITVRELRENWDIPQGKVAYLLNLENDPLPYLGDDGKPLSMAAIIKKACTDSLVKGVATCKGLFHCSEASPGLFQGHERWNYDFEPYREMWLREGDQNQAQSNSYYGQAATFFNMLGRRKCPFNGGECTGQKEMKRFATPSEDGKEHYIGCSARHAKHEYLSHTYIRIPATVDEKALWDLFNHNPMNDAGTEAFEGDCPSIFSPRIGHKKKSVL</sequence>
<feature type="compositionally biased region" description="Polar residues" evidence="1">
    <location>
        <begin position="22"/>
        <end position="31"/>
    </location>
</feature>
<dbReference type="Proteomes" id="UP000054279">
    <property type="component" value="Unassembled WGS sequence"/>
</dbReference>
<reference evidence="2 3" key="1">
    <citation type="submission" date="2014-06" db="EMBL/GenBank/DDBJ databases">
        <title>Evolutionary Origins and Diversification of the Mycorrhizal Mutualists.</title>
        <authorList>
            <consortium name="DOE Joint Genome Institute"/>
            <consortium name="Mycorrhizal Genomics Consortium"/>
            <person name="Kohler A."/>
            <person name="Kuo A."/>
            <person name="Nagy L.G."/>
            <person name="Floudas D."/>
            <person name="Copeland A."/>
            <person name="Barry K.W."/>
            <person name="Cichocki N."/>
            <person name="Veneault-Fourrey C."/>
            <person name="LaButti K."/>
            <person name="Lindquist E.A."/>
            <person name="Lipzen A."/>
            <person name="Lundell T."/>
            <person name="Morin E."/>
            <person name="Murat C."/>
            <person name="Riley R."/>
            <person name="Ohm R."/>
            <person name="Sun H."/>
            <person name="Tunlid A."/>
            <person name="Henrissat B."/>
            <person name="Grigoriev I.V."/>
            <person name="Hibbett D.S."/>
            <person name="Martin F."/>
        </authorList>
    </citation>
    <scope>NUCLEOTIDE SEQUENCE [LARGE SCALE GENOMIC DNA]</scope>
    <source>
        <strain evidence="2 3">SS14</strain>
    </source>
</reference>
<dbReference type="AlphaFoldDB" id="A0A0C9V0A8"/>
<protein>
    <submittedName>
        <fullName evidence="2">Uncharacterized protein</fullName>
    </submittedName>
</protein>
<evidence type="ECO:0000313" key="2">
    <source>
        <dbReference type="EMBL" id="KIJ31071.1"/>
    </source>
</evidence>
<gene>
    <name evidence="2" type="ORF">M422DRAFT_783851</name>
</gene>
<dbReference type="OrthoDB" id="3248060at2759"/>
<evidence type="ECO:0000256" key="1">
    <source>
        <dbReference type="SAM" id="MobiDB-lite"/>
    </source>
</evidence>
<dbReference type="EMBL" id="KN837248">
    <property type="protein sequence ID" value="KIJ31071.1"/>
    <property type="molecule type" value="Genomic_DNA"/>
</dbReference>
<keyword evidence="3" id="KW-1185">Reference proteome</keyword>
<evidence type="ECO:0000313" key="3">
    <source>
        <dbReference type="Proteomes" id="UP000054279"/>
    </source>
</evidence>
<accession>A0A0C9V0A8</accession>
<organism evidence="2 3">
    <name type="scientific">Sphaerobolus stellatus (strain SS14)</name>
    <dbReference type="NCBI Taxonomy" id="990650"/>
    <lineage>
        <taxon>Eukaryota</taxon>
        <taxon>Fungi</taxon>
        <taxon>Dikarya</taxon>
        <taxon>Basidiomycota</taxon>
        <taxon>Agaricomycotina</taxon>
        <taxon>Agaricomycetes</taxon>
        <taxon>Phallomycetidae</taxon>
        <taxon>Geastrales</taxon>
        <taxon>Sphaerobolaceae</taxon>
        <taxon>Sphaerobolus</taxon>
    </lineage>
</organism>
<dbReference type="HOGENOM" id="CLU_994558_0_0_1"/>
<feature type="region of interest" description="Disordered" evidence="1">
    <location>
        <begin position="22"/>
        <end position="45"/>
    </location>
</feature>